<organism evidence="2 3">
    <name type="scientific">Mesorhizobium escarrei</name>
    <dbReference type="NCBI Taxonomy" id="666018"/>
    <lineage>
        <taxon>Bacteria</taxon>
        <taxon>Pseudomonadati</taxon>
        <taxon>Pseudomonadota</taxon>
        <taxon>Alphaproteobacteria</taxon>
        <taxon>Hyphomicrobiales</taxon>
        <taxon>Phyllobacteriaceae</taxon>
        <taxon>Mesorhizobium</taxon>
    </lineage>
</organism>
<gene>
    <name evidence="2" type="ORF">MES5069_350041</name>
</gene>
<protein>
    <submittedName>
        <fullName evidence="2">Uncharacterized protein</fullName>
    </submittedName>
</protein>
<proteinExistence type="predicted"/>
<accession>A0ABM9E124</accession>
<evidence type="ECO:0000313" key="2">
    <source>
        <dbReference type="EMBL" id="CAH2402763.1"/>
    </source>
</evidence>
<keyword evidence="1" id="KW-1133">Transmembrane helix</keyword>
<comment type="caution">
    <text evidence="2">The sequence shown here is derived from an EMBL/GenBank/DDBJ whole genome shotgun (WGS) entry which is preliminary data.</text>
</comment>
<dbReference type="EMBL" id="CAKXZT010000130">
    <property type="protein sequence ID" value="CAH2402763.1"/>
    <property type="molecule type" value="Genomic_DNA"/>
</dbReference>
<evidence type="ECO:0000313" key="3">
    <source>
        <dbReference type="Proteomes" id="UP001153050"/>
    </source>
</evidence>
<keyword evidence="1" id="KW-0812">Transmembrane</keyword>
<name>A0ABM9E124_9HYPH</name>
<reference evidence="2 3" key="1">
    <citation type="submission" date="2022-03" db="EMBL/GenBank/DDBJ databases">
        <authorList>
            <person name="Brunel B."/>
        </authorList>
    </citation>
    <scope>NUCLEOTIDE SEQUENCE [LARGE SCALE GENOMIC DNA]</scope>
    <source>
        <strain evidence="2">STM5069sample</strain>
    </source>
</reference>
<feature type="transmembrane region" description="Helical" evidence="1">
    <location>
        <begin position="123"/>
        <end position="145"/>
    </location>
</feature>
<keyword evidence="1" id="KW-0472">Membrane</keyword>
<dbReference type="Proteomes" id="UP001153050">
    <property type="component" value="Unassembled WGS sequence"/>
</dbReference>
<keyword evidence="3" id="KW-1185">Reference proteome</keyword>
<dbReference type="RefSeq" id="WP_254019306.1">
    <property type="nucleotide sequence ID" value="NZ_CAKXZT010000130.1"/>
</dbReference>
<sequence length="253" mass="27225">MVVNPRAFIQSAELGTLDPADIELGEVETETAALNLDKLPDGVVSGTTLIDFSAVPSMAVRAGVSLSMLFASRVATKAMKQEDDEDDWLASYTSNLGQLGFSLAGSAIINSKFRKTGLRVHKAIIPFLTVAFGGAAVGPIILAGLRNLQEADAGSPWIKLLDRETRRFKARELHFAAVSSNETDTSIRYAIARLNVDLNETNILFFKLTEAEAHFESSTTTMSANNSLLAAMEVDLRIRLGALTKAHIASAEL</sequence>
<evidence type="ECO:0000256" key="1">
    <source>
        <dbReference type="SAM" id="Phobius"/>
    </source>
</evidence>